<evidence type="ECO:0000313" key="2">
    <source>
        <dbReference type="Proteomes" id="UP001058074"/>
    </source>
</evidence>
<reference evidence="1" key="1">
    <citation type="journal article" date="2025" name="Int. J. Syst. Evol. Microbiol.">
        <title>Inconstantimicrobium mannanitabidum sp. nov., a novel member of the family Clostridiaceae isolated from anoxic soil under the treatment of reductive soil disinfestation.</title>
        <authorList>
            <person name="Ueki A."/>
            <person name="Tonouchi A."/>
            <person name="Honma S."/>
            <person name="Kaku N."/>
            <person name="Ueki K."/>
        </authorList>
    </citation>
    <scope>NUCLEOTIDE SEQUENCE</scope>
    <source>
        <strain evidence="1">TW13</strain>
    </source>
</reference>
<sequence>MKSRKLNSRFFIYILIIIFNIFLFQVDAFAENSPPKKILVINSLSKGNTLRGFNTNNWNDQIISGLESKLKKDNINVDLNVEYMDSSVYHSAEHYNILYNLYKYKYKTVKFDAIIAISNDAVDFLDKYANDLFPNTPVLFCAIDQSRRTTLKNHILFTGLYKSEDYKDTINIALKLHPNTKHFFIISQRNIFYSSISDKLSSSSKVDFTYCTDTDINRVKEKIDKLSSNTVIFIGTQFINNQHDPISISNTTNTLFKNCPLPVYAIGYSYMNNGIVGGMLTHGIKLGENIGDMTIRILNGEKPSDIPAIVDNSHNYVFDYNQLNRFNINTQSLPKGSEIINMPSTTYKISKQAIIYFSIGFASILILIIIFLLVIIGKLKNTKKLLINSESLLKTIINSTPDIIYFNDPNGKILEINEPFLHLLNIKEKDYKLKTIDELISPSSITNNDSKAWESGNVYRTEETILDQRKNINKIYDIIRVPLFNEDKTPRGLVLIGRDITEHKANEKNKKIIAELRYYDKLKMEFFTNLSHELRTPVNVIFSALQVVENATKNNNNDKIDLHKLKKYPYIMKQNCYRLTRIINNFIDINKIDYGNFPLDLQNIDIINILESIVLSVADYVENKGLSIIFDTEVEESIVASDPNILERIILNLLSNAIKFTPAGGNITVNIYCPNDYVVISVKDTGIGIPIEKQEAIFEKFVQVDKSLSRNREGSGVGLSLVKSLVELLNGTINVISKPNEGTEFIIKLPNETLPYDKTSVSDYNLNKSNSEVIRIEFSDIYN</sequence>
<evidence type="ECO:0000313" key="1">
    <source>
        <dbReference type="EMBL" id="GKX65695.1"/>
    </source>
</evidence>
<accession>A0ACB5R9B2</accession>
<dbReference type="Proteomes" id="UP001058074">
    <property type="component" value="Unassembled WGS sequence"/>
</dbReference>
<keyword evidence="2" id="KW-1185">Reference proteome</keyword>
<proteinExistence type="predicted"/>
<dbReference type="EMBL" id="BROD01000001">
    <property type="protein sequence ID" value="GKX65695.1"/>
    <property type="molecule type" value="Genomic_DNA"/>
</dbReference>
<gene>
    <name evidence="1" type="ORF">rsdtw13_09530</name>
</gene>
<name>A0ACB5R9B2_9CLOT</name>
<organism evidence="1 2">
    <name type="scientific">Inconstantimicrobium mannanitabidum</name>
    <dbReference type="NCBI Taxonomy" id="1604901"/>
    <lineage>
        <taxon>Bacteria</taxon>
        <taxon>Bacillati</taxon>
        <taxon>Bacillota</taxon>
        <taxon>Clostridia</taxon>
        <taxon>Eubacteriales</taxon>
        <taxon>Clostridiaceae</taxon>
        <taxon>Inconstantimicrobium</taxon>
    </lineage>
</organism>
<comment type="caution">
    <text evidence="1">The sequence shown here is derived from an EMBL/GenBank/DDBJ whole genome shotgun (WGS) entry which is preliminary data.</text>
</comment>
<protein>
    <submittedName>
        <fullName evidence="1">Uncharacterized protein</fullName>
    </submittedName>
</protein>